<dbReference type="Proteomes" id="UP000271162">
    <property type="component" value="Unassembled WGS sequence"/>
</dbReference>
<organism evidence="6">
    <name type="scientific">Nippostrongylus brasiliensis</name>
    <name type="common">Rat hookworm</name>
    <dbReference type="NCBI Taxonomy" id="27835"/>
    <lineage>
        <taxon>Eukaryota</taxon>
        <taxon>Metazoa</taxon>
        <taxon>Ecdysozoa</taxon>
        <taxon>Nematoda</taxon>
        <taxon>Chromadorea</taxon>
        <taxon>Rhabditida</taxon>
        <taxon>Rhabditina</taxon>
        <taxon>Rhabditomorpha</taxon>
        <taxon>Strongyloidea</taxon>
        <taxon>Heligmosomidae</taxon>
        <taxon>Nippostrongylus</taxon>
    </lineage>
</organism>
<dbReference type="STRING" id="27835.A0A0N4YAR3"/>
<dbReference type="GO" id="GO:0035556">
    <property type="term" value="P:intracellular signal transduction"/>
    <property type="evidence" value="ECO:0007669"/>
    <property type="project" value="TreeGrafter"/>
</dbReference>
<evidence type="ECO:0000256" key="1">
    <source>
        <dbReference type="ARBA" id="ARBA00022741"/>
    </source>
</evidence>
<dbReference type="GO" id="GO:0000226">
    <property type="term" value="P:microtubule cytoskeleton organization"/>
    <property type="evidence" value="ECO:0007669"/>
    <property type="project" value="TreeGrafter"/>
</dbReference>
<dbReference type="EMBL" id="UYSL01021062">
    <property type="protein sequence ID" value="VDL77091.1"/>
    <property type="molecule type" value="Genomic_DNA"/>
</dbReference>
<dbReference type="InterPro" id="IPR011009">
    <property type="entry name" value="Kinase-like_dom_sf"/>
</dbReference>
<dbReference type="Gene3D" id="1.10.510.10">
    <property type="entry name" value="Transferase(Phosphotransferase) domain 1"/>
    <property type="match status" value="1"/>
</dbReference>
<name>A0A0N4YAR3_NIPBR</name>
<dbReference type="GO" id="GO:0005524">
    <property type="term" value="F:ATP binding"/>
    <property type="evidence" value="ECO:0007669"/>
    <property type="project" value="UniProtKB-KW"/>
</dbReference>
<dbReference type="PROSITE" id="PS50011">
    <property type="entry name" value="PROTEIN_KINASE_DOM"/>
    <property type="match status" value="1"/>
</dbReference>
<dbReference type="PANTHER" id="PTHR24346">
    <property type="entry name" value="MAP/MICROTUBULE AFFINITY-REGULATING KINASE"/>
    <property type="match status" value="1"/>
</dbReference>
<evidence type="ECO:0000313" key="4">
    <source>
        <dbReference type="EMBL" id="VDL77091.1"/>
    </source>
</evidence>
<reference evidence="6" key="1">
    <citation type="submission" date="2017-02" db="UniProtKB">
        <authorList>
            <consortium name="WormBaseParasite"/>
        </authorList>
    </citation>
    <scope>IDENTIFICATION</scope>
</reference>
<dbReference type="Pfam" id="PF00069">
    <property type="entry name" value="Pkinase"/>
    <property type="match status" value="1"/>
</dbReference>
<evidence type="ECO:0000259" key="3">
    <source>
        <dbReference type="PROSITE" id="PS50011"/>
    </source>
</evidence>
<evidence type="ECO:0000313" key="5">
    <source>
        <dbReference type="Proteomes" id="UP000271162"/>
    </source>
</evidence>
<reference evidence="4 5" key="2">
    <citation type="submission" date="2018-11" db="EMBL/GenBank/DDBJ databases">
        <authorList>
            <consortium name="Pathogen Informatics"/>
        </authorList>
    </citation>
    <scope>NUCLEOTIDE SEQUENCE [LARGE SCALE GENOMIC DNA]</scope>
</reference>
<gene>
    <name evidence="4" type="ORF">NBR_LOCUS13502</name>
</gene>
<accession>A0A0N4YAR3</accession>
<dbReference type="PANTHER" id="PTHR24346:SF49">
    <property type="entry name" value="NIM1 SERINE_THREONINE PROTEIN KINASE"/>
    <property type="match status" value="1"/>
</dbReference>
<dbReference type="GO" id="GO:0005737">
    <property type="term" value="C:cytoplasm"/>
    <property type="evidence" value="ECO:0007669"/>
    <property type="project" value="TreeGrafter"/>
</dbReference>
<dbReference type="InterPro" id="IPR000719">
    <property type="entry name" value="Prot_kinase_dom"/>
</dbReference>
<feature type="domain" description="Protein kinase" evidence="3">
    <location>
        <begin position="1"/>
        <end position="90"/>
    </location>
</feature>
<evidence type="ECO:0000256" key="2">
    <source>
        <dbReference type="ARBA" id="ARBA00022840"/>
    </source>
</evidence>
<dbReference type="WBParaSite" id="NBR_0001350101-mRNA-1">
    <property type="protein sequence ID" value="NBR_0001350101-mRNA-1"/>
    <property type="gene ID" value="NBR_0001350101"/>
</dbReference>
<dbReference type="AlphaFoldDB" id="A0A0N4YAR3"/>
<keyword evidence="5" id="KW-1185">Reference proteome</keyword>
<dbReference type="GO" id="GO:0050321">
    <property type="term" value="F:tau-protein kinase activity"/>
    <property type="evidence" value="ECO:0007669"/>
    <property type="project" value="TreeGrafter"/>
</dbReference>
<keyword evidence="1" id="KW-0547">Nucleotide-binding</keyword>
<evidence type="ECO:0000313" key="6">
    <source>
        <dbReference type="WBParaSite" id="NBR_0001350101-mRNA-1"/>
    </source>
</evidence>
<keyword evidence="2" id="KW-0067">ATP-binding</keyword>
<proteinExistence type="predicted"/>
<protein>
    <submittedName>
        <fullName evidence="6">Protein kinase domain-containing protein</fullName>
    </submittedName>
</protein>
<dbReference type="SUPFAM" id="SSF56112">
    <property type="entry name" value="Protein kinase-like (PK-like)"/>
    <property type="match status" value="1"/>
</dbReference>
<sequence length="164" mass="18893">MPLRHLQRDESYNGPKVDIWALGVLLHFMLIGVTPFRGETVPELKTVILQGSFTLPLYLEHSSRMLIESMLSMDPYKRPKIEDIRKSIWLRGCRFPPTYQSLPTKESMEEEKNEISKKVWAIMNSYGITQQMLDESSERGPRNSMIAIGIFAHIANDERGPEDV</sequence>